<evidence type="ECO:0000313" key="2">
    <source>
        <dbReference type="EMBL" id="KAJ8453994.1"/>
    </source>
</evidence>
<feature type="signal peptide" evidence="1">
    <location>
        <begin position="1"/>
        <end position="18"/>
    </location>
</feature>
<dbReference type="AlphaFoldDB" id="A0AAD7TEE3"/>
<protein>
    <recommendedName>
        <fullName evidence="5">Secreted protein</fullName>
    </recommendedName>
</protein>
<evidence type="ECO:0000256" key="1">
    <source>
        <dbReference type="SAM" id="SignalP"/>
    </source>
</evidence>
<gene>
    <name evidence="2" type="ORF">ONZ51_g13285</name>
    <name evidence="3" type="ORF">ONZ51_g4847</name>
</gene>
<dbReference type="EMBL" id="JAPEVG010001089">
    <property type="protein sequence ID" value="KAJ8453994.1"/>
    <property type="molecule type" value="Genomic_DNA"/>
</dbReference>
<proteinExistence type="predicted"/>
<organism evidence="2 4">
    <name type="scientific">Trametes cubensis</name>
    <dbReference type="NCBI Taxonomy" id="1111947"/>
    <lineage>
        <taxon>Eukaryota</taxon>
        <taxon>Fungi</taxon>
        <taxon>Dikarya</taxon>
        <taxon>Basidiomycota</taxon>
        <taxon>Agaricomycotina</taxon>
        <taxon>Agaricomycetes</taxon>
        <taxon>Polyporales</taxon>
        <taxon>Polyporaceae</taxon>
        <taxon>Trametes</taxon>
    </lineage>
</organism>
<reference evidence="2" key="1">
    <citation type="submission" date="2022-11" db="EMBL/GenBank/DDBJ databases">
        <title>Genome Sequence of Cubamyces cubensis.</title>
        <authorList>
            <person name="Buettner E."/>
        </authorList>
    </citation>
    <scope>NUCLEOTIDE SEQUENCE</scope>
    <source>
        <strain evidence="2">MPL-01</strain>
    </source>
</reference>
<sequence length="142" mass="15032">MRFSPILSVLAVMGTALAATVNNNVTPAVYSGDGEEPIVLTSQSGCGSVGPLGPGHYKWYIVVSCNPGSSYTCQATDASGCVPGDAKHIGSMEVDDPNDTFQVAFKRNTNTLPFVCPSVGQIRCEANFNDNYDGPNYSLRVF</sequence>
<keyword evidence="4" id="KW-1185">Reference proteome</keyword>
<feature type="chain" id="PRO_5042442063" description="Secreted protein" evidence="1">
    <location>
        <begin position="19"/>
        <end position="142"/>
    </location>
</feature>
<keyword evidence="1" id="KW-0732">Signal</keyword>
<evidence type="ECO:0000313" key="4">
    <source>
        <dbReference type="Proteomes" id="UP001215151"/>
    </source>
</evidence>
<evidence type="ECO:0000313" key="3">
    <source>
        <dbReference type="EMBL" id="KAJ8483206.1"/>
    </source>
</evidence>
<comment type="caution">
    <text evidence="2">The sequence shown here is derived from an EMBL/GenBank/DDBJ whole genome shotgun (WGS) entry which is preliminary data.</text>
</comment>
<accession>A0AAD7TEE3</accession>
<name>A0AAD7TEE3_9APHY</name>
<dbReference type="EMBL" id="JAPEVG010000098">
    <property type="protein sequence ID" value="KAJ8483206.1"/>
    <property type="molecule type" value="Genomic_DNA"/>
</dbReference>
<evidence type="ECO:0008006" key="5">
    <source>
        <dbReference type="Google" id="ProtNLM"/>
    </source>
</evidence>
<dbReference type="Proteomes" id="UP001215151">
    <property type="component" value="Unassembled WGS sequence"/>
</dbReference>